<reference evidence="1 2" key="1">
    <citation type="submission" date="2018-05" db="EMBL/GenBank/DDBJ databases">
        <title>Genomic Encyclopedia of Type Strains, Phase IV (KMG-IV): sequencing the most valuable type-strain genomes for metagenomic binning, comparative biology and taxonomic classification.</title>
        <authorList>
            <person name="Goeker M."/>
        </authorList>
    </citation>
    <scope>NUCLEOTIDE SEQUENCE [LARGE SCALE GENOMIC DNA]</scope>
    <source>
        <strain evidence="1 2">DSM 28579</strain>
    </source>
</reference>
<protein>
    <submittedName>
        <fullName evidence="1">Uncharacterized protein</fullName>
    </submittedName>
</protein>
<evidence type="ECO:0000313" key="2">
    <source>
        <dbReference type="Proteomes" id="UP000251835"/>
    </source>
</evidence>
<gene>
    <name evidence="1" type="ORF">C7377_0338</name>
</gene>
<dbReference type="Proteomes" id="UP000251835">
    <property type="component" value="Unassembled WGS sequence"/>
</dbReference>
<organism evidence="1 2">
    <name type="scientific">Balneicella halophila</name>
    <dbReference type="NCBI Taxonomy" id="1537566"/>
    <lineage>
        <taxon>Bacteria</taxon>
        <taxon>Pseudomonadati</taxon>
        <taxon>Bacteroidota</taxon>
        <taxon>Bacteroidia</taxon>
        <taxon>Bacteroidales</taxon>
        <taxon>Balneicellaceae</taxon>
        <taxon>Balneicella</taxon>
    </lineage>
</organism>
<comment type="caution">
    <text evidence="1">The sequence shown here is derived from an EMBL/GenBank/DDBJ whole genome shotgun (WGS) entry which is preliminary data.</text>
</comment>
<accession>A0A7L4UQL6</accession>
<sequence length="50" mass="6025">MTSSYTPNSVFYKTTEIDSKNISFILYDHKRLIIRNFKFDMSAKEKRVIF</sequence>
<name>A0A7L4UQL6_BALHA</name>
<proteinExistence type="predicted"/>
<evidence type="ECO:0000313" key="1">
    <source>
        <dbReference type="EMBL" id="PVX52043.1"/>
    </source>
</evidence>
<dbReference type="EMBL" id="QENZ01000003">
    <property type="protein sequence ID" value="PVX52043.1"/>
    <property type="molecule type" value="Genomic_DNA"/>
</dbReference>
<dbReference type="AlphaFoldDB" id="A0A7L4UQL6"/>
<keyword evidence="2" id="KW-1185">Reference proteome</keyword>